<evidence type="ECO:0000256" key="1">
    <source>
        <dbReference type="SAM" id="Phobius"/>
    </source>
</evidence>
<sequence length="192" mass="20452">MSYQMSGGQNMAYPYPPPAAAVAAPPRSRFSKWWPISFFISAVLFFIIGGGLIGGYSATAYDCLDSYYSCSGVGNNGMWYGAVACFALGAICKLVAWILFIVWCVKRDSRQPASIAYTYQPLSYANAPVAPTAAVPAYQQNATAYQNAPPYQHAQAPAPAHSKEPTGMGTRYCGQCGAGVTTAFCPHCGIQV</sequence>
<feature type="transmembrane region" description="Helical" evidence="1">
    <location>
        <begin position="36"/>
        <end position="58"/>
    </location>
</feature>
<dbReference type="Proteomes" id="UP001302745">
    <property type="component" value="Unassembled WGS sequence"/>
</dbReference>
<evidence type="ECO:0000313" key="3">
    <source>
        <dbReference type="Proteomes" id="UP001302745"/>
    </source>
</evidence>
<name>A0AAN6ZSX6_9PEZI</name>
<keyword evidence="1" id="KW-0472">Membrane</keyword>
<reference evidence="2" key="1">
    <citation type="journal article" date="2023" name="Mol. Phylogenet. Evol.">
        <title>Genome-scale phylogeny and comparative genomics of the fungal order Sordariales.</title>
        <authorList>
            <person name="Hensen N."/>
            <person name="Bonometti L."/>
            <person name="Westerberg I."/>
            <person name="Brannstrom I.O."/>
            <person name="Guillou S."/>
            <person name="Cros-Aarteil S."/>
            <person name="Calhoun S."/>
            <person name="Haridas S."/>
            <person name="Kuo A."/>
            <person name="Mondo S."/>
            <person name="Pangilinan J."/>
            <person name="Riley R."/>
            <person name="LaButti K."/>
            <person name="Andreopoulos B."/>
            <person name="Lipzen A."/>
            <person name="Chen C."/>
            <person name="Yan M."/>
            <person name="Daum C."/>
            <person name="Ng V."/>
            <person name="Clum A."/>
            <person name="Steindorff A."/>
            <person name="Ohm R.A."/>
            <person name="Martin F."/>
            <person name="Silar P."/>
            <person name="Natvig D.O."/>
            <person name="Lalanne C."/>
            <person name="Gautier V."/>
            <person name="Ament-Velasquez S.L."/>
            <person name="Kruys A."/>
            <person name="Hutchinson M.I."/>
            <person name="Powell A.J."/>
            <person name="Barry K."/>
            <person name="Miller A.N."/>
            <person name="Grigoriev I.V."/>
            <person name="Debuchy R."/>
            <person name="Gladieux P."/>
            <person name="Hiltunen Thoren M."/>
            <person name="Johannesson H."/>
        </authorList>
    </citation>
    <scope>NUCLEOTIDE SEQUENCE</scope>
    <source>
        <strain evidence="2">CBS 538.74</strain>
    </source>
</reference>
<protein>
    <recommendedName>
        <fullName evidence="4">Zinc ribbon domain-containing protein</fullName>
    </recommendedName>
</protein>
<evidence type="ECO:0000313" key="2">
    <source>
        <dbReference type="EMBL" id="KAK4148884.1"/>
    </source>
</evidence>
<comment type="caution">
    <text evidence="2">The sequence shown here is derived from an EMBL/GenBank/DDBJ whole genome shotgun (WGS) entry which is preliminary data.</text>
</comment>
<gene>
    <name evidence="2" type="ORF">C8A00DRAFT_19363</name>
</gene>
<proteinExistence type="predicted"/>
<keyword evidence="3" id="KW-1185">Reference proteome</keyword>
<evidence type="ECO:0008006" key="4">
    <source>
        <dbReference type="Google" id="ProtNLM"/>
    </source>
</evidence>
<dbReference type="AlphaFoldDB" id="A0AAN6ZSX6"/>
<feature type="transmembrane region" description="Helical" evidence="1">
    <location>
        <begin position="78"/>
        <end position="105"/>
    </location>
</feature>
<organism evidence="2 3">
    <name type="scientific">Chaetomidium leptoderma</name>
    <dbReference type="NCBI Taxonomy" id="669021"/>
    <lineage>
        <taxon>Eukaryota</taxon>
        <taxon>Fungi</taxon>
        <taxon>Dikarya</taxon>
        <taxon>Ascomycota</taxon>
        <taxon>Pezizomycotina</taxon>
        <taxon>Sordariomycetes</taxon>
        <taxon>Sordariomycetidae</taxon>
        <taxon>Sordariales</taxon>
        <taxon>Chaetomiaceae</taxon>
        <taxon>Chaetomidium</taxon>
    </lineage>
</organism>
<keyword evidence="1" id="KW-1133">Transmembrane helix</keyword>
<accession>A0AAN6ZSX6</accession>
<dbReference type="EMBL" id="MU857240">
    <property type="protein sequence ID" value="KAK4148884.1"/>
    <property type="molecule type" value="Genomic_DNA"/>
</dbReference>
<keyword evidence="1" id="KW-0812">Transmembrane</keyword>
<reference evidence="2" key="2">
    <citation type="submission" date="2023-05" db="EMBL/GenBank/DDBJ databases">
        <authorList>
            <consortium name="Lawrence Berkeley National Laboratory"/>
            <person name="Steindorff A."/>
            <person name="Hensen N."/>
            <person name="Bonometti L."/>
            <person name="Westerberg I."/>
            <person name="Brannstrom I.O."/>
            <person name="Guillou S."/>
            <person name="Cros-Aarteil S."/>
            <person name="Calhoun S."/>
            <person name="Haridas S."/>
            <person name="Kuo A."/>
            <person name="Mondo S."/>
            <person name="Pangilinan J."/>
            <person name="Riley R."/>
            <person name="Labutti K."/>
            <person name="Andreopoulos B."/>
            <person name="Lipzen A."/>
            <person name="Chen C."/>
            <person name="Yanf M."/>
            <person name="Daum C."/>
            <person name="Ng V."/>
            <person name="Clum A."/>
            <person name="Ohm R."/>
            <person name="Martin F."/>
            <person name="Silar P."/>
            <person name="Natvig D."/>
            <person name="Lalanne C."/>
            <person name="Gautier V."/>
            <person name="Ament-Velasquez S.L."/>
            <person name="Kruys A."/>
            <person name="Hutchinson M.I."/>
            <person name="Powell A.J."/>
            <person name="Barry K."/>
            <person name="Miller A.N."/>
            <person name="Grigoriev I.V."/>
            <person name="Debuchy R."/>
            <person name="Gladieux P."/>
            <person name="Thoren M.H."/>
            <person name="Johannesson H."/>
        </authorList>
    </citation>
    <scope>NUCLEOTIDE SEQUENCE</scope>
    <source>
        <strain evidence="2">CBS 538.74</strain>
    </source>
</reference>